<keyword evidence="2" id="KW-1185">Reference proteome</keyword>
<comment type="caution">
    <text evidence="1">The sequence shown here is derived from an EMBL/GenBank/DDBJ whole genome shotgun (WGS) entry which is preliminary data.</text>
</comment>
<accession>A0A8H3W1F5</accession>
<proteinExistence type="predicted"/>
<dbReference type="Proteomes" id="UP000434172">
    <property type="component" value="Unassembled WGS sequence"/>
</dbReference>
<dbReference type="AlphaFoldDB" id="A0A8H3W1F5"/>
<name>A0A8H3W1F5_9PEZI</name>
<dbReference type="SUPFAM" id="SSF52058">
    <property type="entry name" value="L domain-like"/>
    <property type="match status" value="1"/>
</dbReference>
<evidence type="ECO:0000313" key="1">
    <source>
        <dbReference type="EMBL" id="KAF0318799.1"/>
    </source>
</evidence>
<sequence>MSSQAQNRNLWDCFSGMPTEMQIAILQHLPKRRLVLFAQLNNRCFDLAIEVRWKDAELSALTQVPSRNGRRQTYANHVRTLRVGQISSETSSSVLALNFPKLRSLKNVNITRCDATALHLVRHFAQLNRILDLEMLSSQWVPETFIGEVRNFSHLKRLDIDFALGSSLDLVPQNAISWPNLEHALVRFGRGRPPGSLVQDFRKCPALEKLELKTEQLPRLILLEPSVASGAAGFEALRHLNIRISHHTVIQGISRLTDLTSLTIDLGDTVNLPPTSFSQLAKLRDLESLSLTSTRQPSLHPLFDREVEQSDILDLIRHLGKLDYFSWNLESVVDTHGLIEGIARLQTNLQKTYLGFAVQIPDVFERKDVTIKTQKSLQVLRVRNTLFDTHLPDHAVRDVAARTVKTLFPSLKVFEVEAEGSIEHWGSL</sequence>
<dbReference type="OrthoDB" id="4818468at2759"/>
<evidence type="ECO:0008006" key="3">
    <source>
        <dbReference type="Google" id="ProtNLM"/>
    </source>
</evidence>
<protein>
    <recommendedName>
        <fullName evidence="3">F-box domain-containing protein</fullName>
    </recommendedName>
</protein>
<organism evidence="1 2">
    <name type="scientific">Colletotrichum asianum</name>
    <dbReference type="NCBI Taxonomy" id="702518"/>
    <lineage>
        <taxon>Eukaryota</taxon>
        <taxon>Fungi</taxon>
        <taxon>Dikarya</taxon>
        <taxon>Ascomycota</taxon>
        <taxon>Pezizomycotina</taxon>
        <taxon>Sordariomycetes</taxon>
        <taxon>Hypocreomycetidae</taxon>
        <taxon>Glomerellales</taxon>
        <taxon>Glomerellaceae</taxon>
        <taxon>Colletotrichum</taxon>
        <taxon>Colletotrichum gloeosporioides species complex</taxon>
    </lineage>
</organism>
<evidence type="ECO:0000313" key="2">
    <source>
        <dbReference type="Proteomes" id="UP000434172"/>
    </source>
</evidence>
<reference evidence="1 2" key="1">
    <citation type="submission" date="2019-12" db="EMBL/GenBank/DDBJ databases">
        <title>A genome sequence resource for the geographically widespread anthracnose pathogen Colletotrichum asianum.</title>
        <authorList>
            <person name="Meng Y."/>
        </authorList>
    </citation>
    <scope>NUCLEOTIDE SEQUENCE [LARGE SCALE GENOMIC DNA]</scope>
    <source>
        <strain evidence="1 2">ICMP 18580</strain>
    </source>
</reference>
<dbReference type="Gene3D" id="3.80.10.10">
    <property type="entry name" value="Ribonuclease Inhibitor"/>
    <property type="match status" value="1"/>
</dbReference>
<dbReference type="InterPro" id="IPR032675">
    <property type="entry name" value="LRR_dom_sf"/>
</dbReference>
<gene>
    <name evidence="1" type="ORF">GQ607_013931</name>
</gene>
<dbReference type="EMBL" id="WOWK01000104">
    <property type="protein sequence ID" value="KAF0318799.1"/>
    <property type="molecule type" value="Genomic_DNA"/>
</dbReference>